<dbReference type="Proteomes" id="UP000054937">
    <property type="component" value="Unassembled WGS sequence"/>
</dbReference>
<dbReference type="EMBL" id="LDAU01000159">
    <property type="protein sequence ID" value="KRX02011.1"/>
    <property type="molecule type" value="Genomic_DNA"/>
</dbReference>
<name>A0A0V0QIL9_PSEPJ</name>
<dbReference type="AlphaFoldDB" id="A0A0V0QIL9"/>
<keyword evidence="3" id="KW-1185">Reference proteome</keyword>
<evidence type="ECO:0000256" key="1">
    <source>
        <dbReference type="SAM" id="MobiDB-lite"/>
    </source>
</evidence>
<proteinExistence type="predicted"/>
<reference evidence="2 3" key="1">
    <citation type="journal article" date="2015" name="Sci. Rep.">
        <title>Genome of the facultative scuticociliatosis pathogen Pseudocohnilembus persalinus provides insight into its virulence through horizontal gene transfer.</title>
        <authorList>
            <person name="Xiong J."/>
            <person name="Wang G."/>
            <person name="Cheng J."/>
            <person name="Tian M."/>
            <person name="Pan X."/>
            <person name="Warren A."/>
            <person name="Jiang C."/>
            <person name="Yuan D."/>
            <person name="Miao W."/>
        </authorList>
    </citation>
    <scope>NUCLEOTIDE SEQUENCE [LARGE SCALE GENOMIC DNA]</scope>
    <source>
        <strain evidence="2">36N120E</strain>
    </source>
</reference>
<evidence type="ECO:0000313" key="2">
    <source>
        <dbReference type="EMBL" id="KRX02011.1"/>
    </source>
</evidence>
<accession>A0A0V0QIL9</accession>
<dbReference type="OrthoDB" id="301607at2759"/>
<organism evidence="2 3">
    <name type="scientific">Pseudocohnilembus persalinus</name>
    <name type="common">Ciliate</name>
    <dbReference type="NCBI Taxonomy" id="266149"/>
    <lineage>
        <taxon>Eukaryota</taxon>
        <taxon>Sar</taxon>
        <taxon>Alveolata</taxon>
        <taxon>Ciliophora</taxon>
        <taxon>Intramacronucleata</taxon>
        <taxon>Oligohymenophorea</taxon>
        <taxon>Scuticociliatia</taxon>
        <taxon>Philasterida</taxon>
        <taxon>Pseudocohnilembidae</taxon>
        <taxon>Pseudocohnilembus</taxon>
    </lineage>
</organism>
<feature type="compositionally biased region" description="Polar residues" evidence="1">
    <location>
        <begin position="222"/>
        <end position="234"/>
    </location>
</feature>
<gene>
    <name evidence="2" type="ORF">PPERSA_07656</name>
</gene>
<feature type="region of interest" description="Disordered" evidence="1">
    <location>
        <begin position="216"/>
        <end position="264"/>
    </location>
</feature>
<dbReference type="OMA" id="VWIEDIF"/>
<comment type="caution">
    <text evidence="2">The sequence shown here is derived from an EMBL/GenBank/DDBJ whole genome shotgun (WGS) entry which is preliminary data.</text>
</comment>
<evidence type="ECO:0000313" key="3">
    <source>
        <dbReference type="Proteomes" id="UP000054937"/>
    </source>
</evidence>
<protein>
    <submittedName>
        <fullName evidence="2">Uncharacterized protein</fullName>
    </submittedName>
</protein>
<feature type="compositionally biased region" description="Low complexity" evidence="1">
    <location>
        <begin position="235"/>
        <end position="244"/>
    </location>
</feature>
<sequence length="264" mass="31034">MKQHQGFLPDPRNLGGRVSTGNYMYNHQKALNTIKPTINNKQKPKEHVDANKQKKPLLYKNLETYGNVYKTFNAVHTNIKPQINTKEPETMKLKHLNQDPQKPKYKPNKQQLHLEAEHQKRLKAQQDRFKAMYTEKERKKNQFDPVSHPVVLFRRGEDKSGTNHYMKTMGTRSVQMGITNTQLKNKSAYQKDSQSIKAKSQFDNDEMRSIRNWNRTEKNIQKGGNLSKQRPKTAQNQIQQKQQNLENLSENKQDMYDAPITLYR</sequence>
<dbReference type="InParanoid" id="A0A0V0QIL9"/>